<organism evidence="4 5">
    <name type="scientific">Cucumis melo</name>
    <name type="common">Muskmelon</name>
    <dbReference type="NCBI Taxonomy" id="3656"/>
    <lineage>
        <taxon>Eukaryota</taxon>
        <taxon>Viridiplantae</taxon>
        <taxon>Streptophyta</taxon>
        <taxon>Embryophyta</taxon>
        <taxon>Tracheophyta</taxon>
        <taxon>Spermatophyta</taxon>
        <taxon>Magnoliopsida</taxon>
        <taxon>eudicotyledons</taxon>
        <taxon>Gunneridae</taxon>
        <taxon>Pentapetalae</taxon>
        <taxon>rosids</taxon>
        <taxon>fabids</taxon>
        <taxon>Cucurbitales</taxon>
        <taxon>Cucurbitaceae</taxon>
        <taxon>Benincaseae</taxon>
        <taxon>Cucumis</taxon>
    </lineage>
</organism>
<evidence type="ECO:0000313" key="5">
    <source>
        <dbReference type="RefSeq" id="XP_008453685.1"/>
    </source>
</evidence>
<dbReference type="AlphaFoldDB" id="A0A1S3BXM8"/>
<dbReference type="eggNOG" id="ENOG502S37N">
    <property type="taxonomic scope" value="Eukaryota"/>
</dbReference>
<dbReference type="RefSeq" id="XP_008453685.1">
    <property type="nucleotide sequence ID" value="XM_008455463.2"/>
</dbReference>
<dbReference type="Gramene" id="MELO3C017312.2.1">
    <property type="protein sequence ID" value="MELO3C017312.2.1"/>
    <property type="gene ID" value="MELO3C017312.2"/>
</dbReference>
<evidence type="ECO:0000256" key="1">
    <source>
        <dbReference type="SAM" id="MobiDB-lite"/>
    </source>
</evidence>
<dbReference type="PANTHER" id="PTHR33143">
    <property type="entry name" value="F16F4.1 PROTEIN-RELATED"/>
    <property type="match status" value="1"/>
</dbReference>
<dbReference type="PANTHER" id="PTHR33143:SF4">
    <property type="entry name" value="VQ DOMAIN-CONTAINING PROTEIN"/>
    <property type="match status" value="1"/>
</dbReference>
<keyword evidence="4" id="KW-1185">Reference proteome</keyword>
<dbReference type="KEGG" id="cmo:103494334"/>
<evidence type="ECO:0000313" key="4">
    <source>
        <dbReference type="Proteomes" id="UP001652600"/>
    </source>
</evidence>
<reference evidence="4" key="3">
    <citation type="submission" date="2025-05" db="UniProtKB">
        <authorList>
            <consortium name="RefSeq"/>
        </authorList>
    </citation>
    <scope>NUCLEOTIDE SEQUENCE [LARGE SCALE GENOMIC DNA]</scope>
</reference>
<evidence type="ECO:0000313" key="3">
    <source>
        <dbReference type="EnsemblPlants" id="MELO3C017312.2.1"/>
    </source>
</evidence>
<name>A0A1S3BXM8_CUCME</name>
<feature type="compositionally biased region" description="Low complexity" evidence="1">
    <location>
        <begin position="41"/>
        <end position="60"/>
    </location>
</feature>
<reference evidence="5" key="2">
    <citation type="submission" date="2025-04" db="UniProtKB">
        <authorList>
            <consortium name="RefSeq"/>
        </authorList>
    </citation>
    <scope>IDENTIFICATION</scope>
</reference>
<dbReference type="GeneID" id="103494334"/>
<dbReference type="InterPro" id="IPR039607">
    <property type="entry name" value="VQ_8/17/18/20/21/25"/>
</dbReference>
<dbReference type="InParanoid" id="A0A1S3BXM8"/>
<accession>A0A1S3BXM8</accession>
<reference evidence="3" key="1">
    <citation type="submission" date="2023-03" db="UniProtKB">
        <authorList>
            <consortium name="EnsemblPlants"/>
        </authorList>
    </citation>
    <scope>IDENTIFICATION</scope>
</reference>
<protein>
    <submittedName>
        <fullName evidence="5">VQ motif-containing protein 20</fullName>
    </submittedName>
</protein>
<dbReference type="Proteomes" id="UP001652600">
    <property type="component" value="Chromosome 2"/>
</dbReference>
<dbReference type="Pfam" id="PF05678">
    <property type="entry name" value="VQ"/>
    <property type="match status" value="1"/>
</dbReference>
<gene>
    <name evidence="5" type="primary">LOC103494334</name>
    <name evidence="3" type="synonym">103494334</name>
</gene>
<feature type="domain" description="VQ" evidence="2">
    <location>
        <begin position="86"/>
        <end position="110"/>
    </location>
</feature>
<dbReference type="InterPro" id="IPR008889">
    <property type="entry name" value="VQ"/>
</dbReference>
<evidence type="ECO:0000259" key="2">
    <source>
        <dbReference type="Pfam" id="PF05678"/>
    </source>
</evidence>
<dbReference type="EnsemblPlants" id="MELO3C017312.2.1">
    <property type="protein sequence ID" value="MELO3C017312.2.1"/>
    <property type="gene ID" value="MELO3C017312.2"/>
</dbReference>
<dbReference type="OrthoDB" id="1107767at2759"/>
<proteinExistence type="predicted"/>
<sequence>MSPQQQIHGKRDNQINNNGNKPILCPPPLKINKDSHLIRKTSSSSNNTTSSPSSSSSSTTSLVNGVAAAAAAAAKPLQRHPVIIYTHSPKVIHTHPRDFMALVQKLTGMSRSDDHEASTKLATTKPVVDENNNNNKGSKAVVSDDNESSSVVTTDENCCGGGGGSGMMEVGQVNSCFGPVIFEPPPPPPSPPPPQLANSYLTNIPIYTPNSMEFLCANQPIFNYDDSLLFGGNRVVNDFCEYSEL</sequence>
<feature type="region of interest" description="Disordered" evidence="1">
    <location>
        <begin position="110"/>
        <end position="154"/>
    </location>
</feature>
<dbReference type="GO" id="GO:0005634">
    <property type="term" value="C:nucleus"/>
    <property type="evidence" value="ECO:0007669"/>
    <property type="project" value="TreeGrafter"/>
</dbReference>
<feature type="region of interest" description="Disordered" evidence="1">
    <location>
        <begin position="1"/>
        <end position="60"/>
    </location>
</feature>